<dbReference type="Proteomes" id="UP000034894">
    <property type="component" value="Unassembled WGS sequence"/>
</dbReference>
<reference evidence="1 2" key="1">
    <citation type="journal article" date="2015" name="Nature">
        <title>rRNA introns, odd ribosomes, and small enigmatic genomes across a large radiation of phyla.</title>
        <authorList>
            <person name="Brown C.T."/>
            <person name="Hug L.A."/>
            <person name="Thomas B.C."/>
            <person name="Sharon I."/>
            <person name="Castelle C.J."/>
            <person name="Singh A."/>
            <person name="Wilkins M.J."/>
            <person name="Williams K.H."/>
            <person name="Banfield J.F."/>
        </authorList>
    </citation>
    <scope>NUCLEOTIDE SEQUENCE [LARGE SCALE GENOMIC DNA]</scope>
</reference>
<gene>
    <name evidence="1" type="ORF">UV73_C0013G0031</name>
</gene>
<dbReference type="AlphaFoldDB" id="A0A0G1FLG3"/>
<evidence type="ECO:0000313" key="1">
    <source>
        <dbReference type="EMBL" id="KKS95886.1"/>
    </source>
</evidence>
<dbReference type="EMBL" id="LCFP01000013">
    <property type="protein sequence ID" value="KKS95886.1"/>
    <property type="molecule type" value="Genomic_DNA"/>
</dbReference>
<organism evidence="1 2">
    <name type="scientific">Candidatus Gottesmanbacteria bacterium GW2011_GWA2_43_14</name>
    <dbReference type="NCBI Taxonomy" id="1618443"/>
    <lineage>
        <taxon>Bacteria</taxon>
        <taxon>Candidatus Gottesmaniibacteriota</taxon>
    </lineage>
</organism>
<evidence type="ECO:0000313" key="2">
    <source>
        <dbReference type="Proteomes" id="UP000034894"/>
    </source>
</evidence>
<dbReference type="STRING" id="1618443.UV73_C0013G0031"/>
<accession>A0A0G1FLG3</accession>
<sequence>MKDLSPSLDTLRVLNSERLNRLYQTPVVGLAFDVHGFTFGKNPEVNKSILNEQARLLELGCVLAAVTGFGDRIHLFQTKPLLSHLERRGLNPSQVPLYLSTRNGALTTHAYKDEIIDHHPITSEMYDAITSHPLVEAVQRLVRPDVKAELAREYAETSASLGFELHPRREENPGIRHDWHPGTRAGYQLTVIYEPDYLRQIGIHDEGSDDIRIILEHCGGSLPDNPHVLAPILKQALAESGLDIATNTAGTHPEIDIALPGINKAIGCSALLDRIAGKWNIGEEEARKRTIGGGDSPKYNDRPLIKFFDNGVTNIYYWDDGVDGPIVLDYQQLVDPVERTLELFRRIKTG</sequence>
<proteinExistence type="predicted"/>
<name>A0A0G1FLG3_9BACT</name>
<protein>
    <submittedName>
        <fullName evidence="1">Uncharacterized protein</fullName>
    </submittedName>
</protein>
<comment type="caution">
    <text evidence="1">The sequence shown here is derived from an EMBL/GenBank/DDBJ whole genome shotgun (WGS) entry which is preliminary data.</text>
</comment>